<feature type="transmembrane region" description="Helical" evidence="1">
    <location>
        <begin position="6"/>
        <end position="26"/>
    </location>
</feature>
<dbReference type="AlphaFoldDB" id="A0A8S1ZUM0"/>
<keyword evidence="1" id="KW-1133">Transmembrane helix</keyword>
<organism evidence="2 3">
    <name type="scientific">Arabidopsis arenosa</name>
    <name type="common">Sand rock-cress</name>
    <name type="synonym">Cardaminopsis arenosa</name>
    <dbReference type="NCBI Taxonomy" id="38785"/>
    <lineage>
        <taxon>Eukaryota</taxon>
        <taxon>Viridiplantae</taxon>
        <taxon>Streptophyta</taxon>
        <taxon>Embryophyta</taxon>
        <taxon>Tracheophyta</taxon>
        <taxon>Spermatophyta</taxon>
        <taxon>Magnoliopsida</taxon>
        <taxon>eudicotyledons</taxon>
        <taxon>Gunneridae</taxon>
        <taxon>Pentapetalae</taxon>
        <taxon>rosids</taxon>
        <taxon>malvids</taxon>
        <taxon>Brassicales</taxon>
        <taxon>Brassicaceae</taxon>
        <taxon>Camelineae</taxon>
        <taxon>Arabidopsis</taxon>
    </lineage>
</organism>
<sequence>MTNSSFLVVVMIPSFVVLDIGCGVFVGGIDDEDKRQGEENLLFHLSRSYLNYKRLGRILCPGKEEDAREFLRDAATVMLSGQVSDGFATIFIGELAYLAFFKPVAVHCIDAYLTEVVPKLAELGAYLSFSGWFTFIDEKIAKKTLKSTSENGVSLQNCNIISDQRDKRTTVF</sequence>
<protein>
    <submittedName>
        <fullName evidence="2">Uncharacterized protein</fullName>
    </submittedName>
</protein>
<dbReference type="EMBL" id="LR999453">
    <property type="protein sequence ID" value="CAE5966088.1"/>
    <property type="molecule type" value="Genomic_DNA"/>
</dbReference>
<evidence type="ECO:0000256" key="1">
    <source>
        <dbReference type="SAM" id="Phobius"/>
    </source>
</evidence>
<name>A0A8S1ZUM0_ARAAE</name>
<keyword evidence="1" id="KW-0472">Membrane</keyword>
<evidence type="ECO:0000313" key="2">
    <source>
        <dbReference type="EMBL" id="CAE5966088.1"/>
    </source>
</evidence>
<dbReference type="Proteomes" id="UP000682877">
    <property type="component" value="Chromosome 3"/>
</dbReference>
<proteinExistence type="predicted"/>
<gene>
    <name evidence="2" type="ORF">AARE701A_LOCUS6306</name>
</gene>
<evidence type="ECO:0000313" key="3">
    <source>
        <dbReference type="Proteomes" id="UP000682877"/>
    </source>
</evidence>
<keyword evidence="1" id="KW-0812">Transmembrane</keyword>
<reference evidence="2" key="1">
    <citation type="submission" date="2021-01" db="EMBL/GenBank/DDBJ databases">
        <authorList>
            <person name="Bezrukov I."/>
        </authorList>
    </citation>
    <scope>NUCLEOTIDE SEQUENCE</scope>
</reference>
<keyword evidence="3" id="KW-1185">Reference proteome</keyword>
<accession>A0A8S1ZUM0</accession>